<gene>
    <name evidence="2" type="ORF">UNLARM2_0519</name>
</gene>
<feature type="transmembrane region" description="Helical" evidence="1">
    <location>
        <begin position="225"/>
        <end position="244"/>
    </location>
</feature>
<feature type="transmembrane region" description="Helical" evidence="1">
    <location>
        <begin position="47"/>
        <end position="67"/>
    </location>
</feature>
<evidence type="ECO:0000256" key="1">
    <source>
        <dbReference type="SAM" id="Phobius"/>
    </source>
</evidence>
<protein>
    <submittedName>
        <fullName evidence="2">Uncharacterized protein</fullName>
    </submittedName>
</protein>
<dbReference type="AlphaFoldDB" id="C7DHH5"/>
<feature type="transmembrane region" description="Helical" evidence="1">
    <location>
        <begin position="19"/>
        <end position="41"/>
    </location>
</feature>
<name>C7DHH5_MICA2</name>
<keyword evidence="1" id="KW-0472">Membrane</keyword>
<accession>C7DHH5</accession>
<reference evidence="2 3" key="1">
    <citation type="journal article" date="2009" name="Genome Biol.">
        <title>Community-wide analysis of microbial genome sequence signatures.</title>
        <authorList>
            <person name="Dick G.J."/>
            <person name="Andersson A.F."/>
            <person name="Baker B.J."/>
            <person name="Simmons S.L."/>
            <person name="Thomas B.C."/>
            <person name="Yelton A.P."/>
            <person name="Banfield J.F."/>
        </authorList>
    </citation>
    <scope>NUCLEOTIDE SEQUENCE [LARGE SCALE GENOMIC DNA]</scope>
    <source>
        <strain evidence="2">ARMAN-2</strain>
    </source>
</reference>
<proteinExistence type="predicted"/>
<evidence type="ECO:0000313" key="3">
    <source>
        <dbReference type="Proteomes" id="UP000332487"/>
    </source>
</evidence>
<sequence>MQTNTCAATVQKLIEMDSYWIRCIEIPAVMAAAGLAALLYYSADLPYWIAAVLGFCAASYMVIYASGLSHRNSDSMKEFGRIINGMRLRMRFYRSTLPNAAEEAMAGLKSTGGASAALREMSRRMRLGQNASDAMLALSSRLRGNPAMAYELSCIGKDICQSGSALGAIESSSKRIDLYYKRELANSGYSLQKYSTLTVVLTTVLPSFAIFTSVGLSIIGNTRLIAGAVAFSMLMALPALYILVKSLMWKYEG</sequence>
<keyword evidence="1" id="KW-0812">Transmembrane</keyword>
<reference evidence="2 3" key="2">
    <citation type="journal article" date="2010" name="Proc. Natl. Acad. Sci. U.S.A.">
        <title>Enigmatic, ultrasmall, uncultivated Archaea.</title>
        <authorList>
            <person name="Baker B.J."/>
            <person name="Comolli L.R."/>
            <person name="Dick G.J."/>
            <person name="Hauser L.J."/>
            <person name="Hyatt D."/>
            <person name="Dill B.D."/>
            <person name="Land M.L."/>
            <person name="Verberkmoes N.C."/>
            <person name="Hettich R.L."/>
            <person name="Banfield J.F."/>
        </authorList>
    </citation>
    <scope>NUCLEOTIDE SEQUENCE [LARGE SCALE GENOMIC DNA]</scope>
    <source>
        <strain evidence="2">ARMAN-2</strain>
    </source>
</reference>
<keyword evidence="3" id="KW-1185">Reference proteome</keyword>
<evidence type="ECO:0000313" key="2">
    <source>
        <dbReference type="EMBL" id="EET90077.1"/>
    </source>
</evidence>
<keyword evidence="1" id="KW-1133">Transmembrane helix</keyword>
<dbReference type="EMBL" id="GG697240">
    <property type="protein sequence ID" value="EET90077.1"/>
    <property type="molecule type" value="Genomic_DNA"/>
</dbReference>
<dbReference type="Proteomes" id="UP000332487">
    <property type="component" value="Unassembled WGS sequence"/>
</dbReference>
<organism evidence="2 3">
    <name type="scientific">Candidatus Micrarchaeum acidiphilum ARMAN-2</name>
    <dbReference type="NCBI Taxonomy" id="425595"/>
    <lineage>
        <taxon>Archaea</taxon>
        <taxon>Candidatus Micrarchaeota</taxon>
        <taxon>Candidatus Micrarchaeia</taxon>
        <taxon>Candidatus Micrarchaeales</taxon>
        <taxon>Candidatus Micrarchaeaceae</taxon>
        <taxon>Candidatus Micrarchaeum</taxon>
    </lineage>
</organism>
<feature type="transmembrane region" description="Helical" evidence="1">
    <location>
        <begin position="197"/>
        <end position="219"/>
    </location>
</feature>